<evidence type="ECO:0000313" key="6">
    <source>
        <dbReference type="EMBL" id="KAJ2751023.1"/>
    </source>
</evidence>
<dbReference type="SUPFAM" id="SSF54695">
    <property type="entry name" value="POZ domain"/>
    <property type="match status" value="1"/>
</dbReference>
<dbReference type="SUPFAM" id="SSF81382">
    <property type="entry name" value="Skp1 dimerisation domain-like"/>
    <property type="match status" value="1"/>
</dbReference>
<comment type="similarity">
    <text evidence="4">Belongs to the KTI12 family.</text>
</comment>
<comment type="caution">
    <text evidence="6">The sequence shown here is derived from an EMBL/GenBank/DDBJ whole genome shotgun (WGS) entry which is preliminary data.</text>
</comment>
<dbReference type="Gene3D" id="3.30.710.10">
    <property type="entry name" value="Potassium Channel Kv1.1, Chain A"/>
    <property type="match status" value="1"/>
</dbReference>
<protein>
    <submittedName>
        <fullName evidence="6">Kti12, chromatin associated</fullName>
    </submittedName>
</protein>
<keyword evidence="2" id="KW-0547">Nucleotide-binding</keyword>
<gene>
    <name evidence="6" type="primary">KTI12</name>
    <name evidence="6" type="ORF">GGI19_004750</name>
</gene>
<dbReference type="OrthoDB" id="9972657at2759"/>
<feature type="domain" description="SKP1 component dimerisation" evidence="5">
    <location>
        <begin position="297"/>
        <end position="341"/>
    </location>
</feature>
<dbReference type="InterPro" id="IPR011333">
    <property type="entry name" value="SKP1/BTB/POZ_sf"/>
</dbReference>
<dbReference type="InterPro" id="IPR036296">
    <property type="entry name" value="SKP1-like_dim_sf"/>
</dbReference>
<dbReference type="Proteomes" id="UP001140011">
    <property type="component" value="Unassembled WGS sequence"/>
</dbReference>
<evidence type="ECO:0000256" key="1">
    <source>
        <dbReference type="ARBA" id="ARBA00009993"/>
    </source>
</evidence>
<dbReference type="InterPro" id="IPR013641">
    <property type="entry name" value="KTI12/PSTK"/>
</dbReference>
<name>A0A9W8GS65_9FUNG</name>
<evidence type="ECO:0000256" key="2">
    <source>
        <dbReference type="ARBA" id="ARBA00022741"/>
    </source>
</evidence>
<accession>A0A9W8GS65</accession>
<dbReference type="InterPro" id="IPR027417">
    <property type="entry name" value="P-loop_NTPase"/>
</dbReference>
<keyword evidence="7" id="KW-1185">Reference proteome</keyword>
<comment type="similarity">
    <text evidence="1">Belongs to the SKP1 family.</text>
</comment>
<dbReference type="GO" id="GO:0006511">
    <property type="term" value="P:ubiquitin-dependent protein catabolic process"/>
    <property type="evidence" value="ECO:0007669"/>
    <property type="project" value="InterPro"/>
</dbReference>
<evidence type="ECO:0000256" key="4">
    <source>
        <dbReference type="ARBA" id="ARBA00025768"/>
    </source>
</evidence>
<dbReference type="Pfam" id="PF01466">
    <property type="entry name" value="Skp1"/>
    <property type="match status" value="1"/>
</dbReference>
<dbReference type="SUPFAM" id="SSF52540">
    <property type="entry name" value="P-loop containing nucleoside triphosphate hydrolases"/>
    <property type="match status" value="1"/>
</dbReference>
<dbReference type="GO" id="GO:0005524">
    <property type="term" value="F:ATP binding"/>
    <property type="evidence" value="ECO:0007669"/>
    <property type="project" value="UniProtKB-KW"/>
</dbReference>
<dbReference type="AlphaFoldDB" id="A0A9W8GS65"/>
<dbReference type="PANTHER" id="PTHR12435">
    <property type="match status" value="1"/>
</dbReference>
<dbReference type="EMBL" id="JANBUH010000460">
    <property type="protein sequence ID" value="KAJ2751023.1"/>
    <property type="molecule type" value="Genomic_DNA"/>
</dbReference>
<proteinExistence type="inferred from homology"/>
<sequence>MPLIMMTGYPSSGKSTRALELKQLFETKLAEPAQQHRRLTVQIIDDASLGVTHDAYSKPSAEKIARGALLSAVERLVSRETIVIADTPNYIKGLRYQLYCVSREVSTTQCVVHCAISVDAARRINQARADGYSDTLFEELVMRYEEPNPAAKWDSPLFTVIQHDPADQLPFDAIWDALVEQRAPPPNFATAMKPSSDGRLFAVDEKTGFMSTLIKDIVTDLGATSEPIPLPNVCGDILVEIVRYCRYHKDDARLSSSVPDILQDDSLIEAWDRKFMLMNDDRMLRVIAAADYLNIEPLVDLGCLAVAKIIRTLSVEEIRQRYNVVDDFTPEQREQIKKELERMK</sequence>
<dbReference type="SMART" id="SM00512">
    <property type="entry name" value="Skp1"/>
    <property type="match status" value="1"/>
</dbReference>
<dbReference type="InterPro" id="IPR001232">
    <property type="entry name" value="SKP1-like"/>
</dbReference>
<dbReference type="Gene3D" id="3.40.50.300">
    <property type="entry name" value="P-loop containing nucleotide triphosphate hydrolases"/>
    <property type="match status" value="1"/>
</dbReference>
<reference evidence="6" key="1">
    <citation type="submission" date="2022-07" db="EMBL/GenBank/DDBJ databases">
        <title>Phylogenomic reconstructions and comparative analyses of Kickxellomycotina fungi.</title>
        <authorList>
            <person name="Reynolds N.K."/>
            <person name="Stajich J.E."/>
            <person name="Barry K."/>
            <person name="Grigoriev I.V."/>
            <person name="Crous P."/>
            <person name="Smith M.E."/>
        </authorList>
    </citation>
    <scope>NUCLEOTIDE SEQUENCE</scope>
    <source>
        <strain evidence="6">BCRC 34297</strain>
    </source>
</reference>
<dbReference type="CDD" id="cd18322">
    <property type="entry name" value="BTB_POZ_SKP1"/>
    <property type="match status" value="1"/>
</dbReference>
<dbReference type="InterPro" id="IPR016072">
    <property type="entry name" value="Skp1_comp_dimer"/>
</dbReference>
<evidence type="ECO:0000259" key="5">
    <source>
        <dbReference type="Pfam" id="PF01466"/>
    </source>
</evidence>
<dbReference type="Pfam" id="PF08433">
    <property type="entry name" value="KTI12"/>
    <property type="match status" value="1"/>
</dbReference>
<organism evidence="6 7">
    <name type="scientific">Coemansia pectinata</name>
    <dbReference type="NCBI Taxonomy" id="1052879"/>
    <lineage>
        <taxon>Eukaryota</taxon>
        <taxon>Fungi</taxon>
        <taxon>Fungi incertae sedis</taxon>
        <taxon>Zoopagomycota</taxon>
        <taxon>Kickxellomycotina</taxon>
        <taxon>Kickxellomycetes</taxon>
        <taxon>Kickxellales</taxon>
        <taxon>Kickxellaceae</taxon>
        <taxon>Coemansia</taxon>
    </lineage>
</organism>
<evidence type="ECO:0000313" key="7">
    <source>
        <dbReference type="Proteomes" id="UP001140011"/>
    </source>
</evidence>
<evidence type="ECO:0000256" key="3">
    <source>
        <dbReference type="ARBA" id="ARBA00022840"/>
    </source>
</evidence>
<keyword evidence="3" id="KW-0067">ATP-binding</keyword>